<dbReference type="InterPro" id="IPR000572">
    <property type="entry name" value="OxRdtase_Mopterin-bd_dom"/>
</dbReference>
<feature type="transmembrane region" description="Helical" evidence="2">
    <location>
        <begin position="117"/>
        <end position="136"/>
    </location>
</feature>
<comment type="caution">
    <text evidence="4">The sequence shown here is derived from an EMBL/GenBank/DDBJ whole genome shotgun (WGS) entry which is preliminary data.</text>
</comment>
<sequence>MPGRVGALSGVVAAGAALGAGELLGALIHPQAAPLIAVGGAVVDLTPLPLVEFAIRTVGEADRPLLIAGTAVLLAALAAWIGAAALRRPWTGDAGMAALAAVGAAAALTRPEAGPLFAAPALVGGAVAASVLRVLLAAARPRPAAESAPATGAGESSAPAAPAERTAAPPPGAGGPPVSAVPASAAPASGFDRRRFAALGATAAVLSAGAAAGGRLYAARRPAAGEQARAIRLPRPDSPAPPLPDGAELDIDGVAPFYTPVEDFYTIHTALVVPQVDAARWRLRVHGRGVRPREYTYAQLLDRSDLIERDITLACVSNQVGGDLVGNARWIGVPLAAVLREAGVRPPGEGGPADQLVARSADGMTIGTPVADLLDGRDAMLALGMNGRPLTAEHGFPVRMVVPGLYGYVSACKWITEMELTTFAAFDAYWVPRGWSARGPIKTQSRIDTPRAGASLGAGTVAVAGVAWAQNTGVDRVEVRVDDGPWRPARLAEEDTADTWRQWVLEWAARPGRHRLSVRARDRDGRWQTAQEAPPAPDGASGHHTVEVTVA</sequence>
<gene>
    <name evidence="4" type="ORF">LG943_22740</name>
</gene>
<keyword evidence="2" id="KW-1133">Transmembrane helix</keyword>
<dbReference type="AlphaFoldDB" id="A0A9X3NPK2"/>
<dbReference type="SUPFAM" id="SSF56524">
    <property type="entry name" value="Oxidoreductase molybdopterin-binding domain"/>
    <property type="match status" value="1"/>
</dbReference>
<feature type="compositionally biased region" description="Low complexity" evidence="1">
    <location>
        <begin position="145"/>
        <end position="167"/>
    </location>
</feature>
<feature type="compositionally biased region" description="Low complexity" evidence="1">
    <location>
        <begin position="176"/>
        <end position="185"/>
    </location>
</feature>
<dbReference type="GO" id="GO:0043546">
    <property type="term" value="F:molybdopterin cofactor binding"/>
    <property type="evidence" value="ECO:0007669"/>
    <property type="project" value="TreeGrafter"/>
</dbReference>
<reference evidence="4" key="1">
    <citation type="submission" date="2021-10" db="EMBL/GenBank/DDBJ databases">
        <title>Streptomonospora sp. nov., isolated from mangrove soil.</title>
        <authorList>
            <person name="Chen X."/>
            <person name="Ge X."/>
            <person name="Liu W."/>
        </authorList>
    </citation>
    <scope>NUCLEOTIDE SEQUENCE</scope>
    <source>
        <strain evidence="4">S1-112</strain>
    </source>
</reference>
<dbReference type="Gene3D" id="3.90.420.10">
    <property type="entry name" value="Oxidoreductase, molybdopterin-binding domain"/>
    <property type="match status" value="1"/>
</dbReference>
<dbReference type="PANTHER" id="PTHR19372:SF7">
    <property type="entry name" value="SULFITE OXIDASE, MITOCHONDRIAL"/>
    <property type="match status" value="1"/>
</dbReference>
<dbReference type="PANTHER" id="PTHR19372">
    <property type="entry name" value="SULFITE REDUCTASE"/>
    <property type="match status" value="1"/>
</dbReference>
<evidence type="ECO:0000256" key="2">
    <source>
        <dbReference type="SAM" id="Phobius"/>
    </source>
</evidence>
<dbReference type="SUPFAM" id="SSF81296">
    <property type="entry name" value="E set domains"/>
    <property type="match status" value="1"/>
</dbReference>
<keyword evidence="2" id="KW-0812">Transmembrane</keyword>
<feature type="transmembrane region" description="Helical" evidence="2">
    <location>
        <begin position="65"/>
        <end position="86"/>
    </location>
</feature>
<accession>A0A9X3NPK2</accession>
<dbReference type="EMBL" id="JAJAQC010000049">
    <property type="protein sequence ID" value="MDA0567113.1"/>
    <property type="molecule type" value="Genomic_DNA"/>
</dbReference>
<feature type="transmembrane region" description="Helical" evidence="2">
    <location>
        <begin position="196"/>
        <end position="218"/>
    </location>
</feature>
<dbReference type="InterPro" id="IPR036374">
    <property type="entry name" value="OxRdtase_Mopterin-bd_sf"/>
</dbReference>
<dbReference type="GO" id="GO:0008482">
    <property type="term" value="F:sulfite oxidase activity"/>
    <property type="evidence" value="ECO:0007669"/>
    <property type="project" value="TreeGrafter"/>
</dbReference>
<dbReference type="Proteomes" id="UP001140076">
    <property type="component" value="Unassembled WGS sequence"/>
</dbReference>
<feature type="domain" description="Oxidoreductase molybdopterin-binding" evidence="3">
    <location>
        <begin position="272"/>
        <end position="430"/>
    </location>
</feature>
<feature type="region of interest" description="Disordered" evidence="1">
    <location>
        <begin position="145"/>
        <end position="185"/>
    </location>
</feature>
<dbReference type="GO" id="GO:0006790">
    <property type="term" value="P:sulfur compound metabolic process"/>
    <property type="evidence" value="ECO:0007669"/>
    <property type="project" value="TreeGrafter"/>
</dbReference>
<dbReference type="GO" id="GO:0020037">
    <property type="term" value="F:heme binding"/>
    <property type="evidence" value="ECO:0007669"/>
    <property type="project" value="TreeGrafter"/>
</dbReference>
<feature type="transmembrane region" description="Helical" evidence="2">
    <location>
        <begin position="35"/>
        <end position="53"/>
    </location>
</feature>
<dbReference type="InterPro" id="IPR014756">
    <property type="entry name" value="Ig_E-set"/>
</dbReference>
<organism evidence="4 5">
    <name type="scientific">Streptomonospora mangrovi</name>
    <dbReference type="NCBI Taxonomy" id="2883123"/>
    <lineage>
        <taxon>Bacteria</taxon>
        <taxon>Bacillati</taxon>
        <taxon>Actinomycetota</taxon>
        <taxon>Actinomycetes</taxon>
        <taxon>Streptosporangiales</taxon>
        <taxon>Nocardiopsidaceae</taxon>
        <taxon>Streptomonospora</taxon>
    </lineage>
</organism>
<evidence type="ECO:0000313" key="4">
    <source>
        <dbReference type="EMBL" id="MDA0567113.1"/>
    </source>
</evidence>
<proteinExistence type="predicted"/>
<keyword evidence="2" id="KW-0472">Membrane</keyword>
<feature type="region of interest" description="Disordered" evidence="1">
    <location>
        <begin position="520"/>
        <end position="551"/>
    </location>
</feature>
<evidence type="ECO:0000259" key="3">
    <source>
        <dbReference type="Pfam" id="PF00174"/>
    </source>
</evidence>
<evidence type="ECO:0000313" key="5">
    <source>
        <dbReference type="Proteomes" id="UP001140076"/>
    </source>
</evidence>
<evidence type="ECO:0000256" key="1">
    <source>
        <dbReference type="SAM" id="MobiDB-lite"/>
    </source>
</evidence>
<protein>
    <submittedName>
        <fullName evidence="4">Molybdopterin-dependent oxidoreductase</fullName>
    </submittedName>
</protein>
<name>A0A9X3NPK2_9ACTN</name>
<dbReference type="Gene3D" id="2.60.40.650">
    <property type="match status" value="1"/>
</dbReference>
<dbReference type="Pfam" id="PF00174">
    <property type="entry name" value="Oxidored_molyb"/>
    <property type="match status" value="1"/>
</dbReference>
<keyword evidence="5" id="KW-1185">Reference proteome</keyword>